<dbReference type="VEuPathDB" id="FungiDB:C8Q69DRAFT_508976"/>
<dbReference type="GO" id="GO:0006612">
    <property type="term" value="P:protein targeting to membrane"/>
    <property type="evidence" value="ECO:0007669"/>
    <property type="project" value="TreeGrafter"/>
</dbReference>
<keyword evidence="4" id="KW-0967">Endosome</keyword>
<dbReference type="GO" id="GO:0000813">
    <property type="term" value="C:ESCRT I complex"/>
    <property type="evidence" value="ECO:0007669"/>
    <property type="project" value="TreeGrafter"/>
</dbReference>
<comment type="subcellular location">
    <subcellularLocation>
        <location evidence="1">Endosome</location>
    </subcellularLocation>
</comment>
<dbReference type="RefSeq" id="XP_028483399.1">
    <property type="nucleotide sequence ID" value="XM_028633037.1"/>
</dbReference>
<keyword evidence="10" id="KW-1185">Reference proteome</keyword>
<accession>A0A443HPN9</accession>
<reference evidence="9 10" key="1">
    <citation type="journal article" date="2018" name="Front. Microbiol.">
        <title>Genomic and genetic insights into a cosmopolitan fungus, Paecilomyces variotii (Eurotiales).</title>
        <authorList>
            <person name="Urquhart A.S."/>
            <person name="Mondo S.J."/>
            <person name="Makela M.R."/>
            <person name="Hane J.K."/>
            <person name="Wiebenga A."/>
            <person name="He G."/>
            <person name="Mihaltcheva S."/>
            <person name="Pangilinan J."/>
            <person name="Lipzen A."/>
            <person name="Barry K."/>
            <person name="de Vries R.P."/>
            <person name="Grigoriev I.V."/>
            <person name="Idnurm A."/>
        </authorList>
    </citation>
    <scope>NUCLEOTIDE SEQUENCE [LARGE SCALE GENOMIC DNA]</scope>
    <source>
        <strain evidence="9 10">CBS 101075</strain>
    </source>
</reference>
<keyword evidence="3 6" id="KW-0813">Transport</keyword>
<feature type="compositionally biased region" description="Pro residues" evidence="7">
    <location>
        <begin position="52"/>
        <end position="61"/>
    </location>
</feature>
<dbReference type="InterPro" id="IPR037202">
    <property type="entry name" value="ESCRT_assembly_dom"/>
</dbReference>
<proteinExistence type="inferred from homology"/>
<dbReference type="Proteomes" id="UP000283841">
    <property type="component" value="Unassembled WGS sequence"/>
</dbReference>
<dbReference type="InterPro" id="IPR009851">
    <property type="entry name" value="Mod_r"/>
</dbReference>
<dbReference type="PANTHER" id="PTHR13678:SF2">
    <property type="entry name" value="VACUOLAR PROTEIN SORTING-ASSOCIATED PROTEIN 37A"/>
    <property type="match status" value="1"/>
</dbReference>
<organism evidence="9 10">
    <name type="scientific">Byssochlamys spectabilis</name>
    <name type="common">Paecilomyces variotii</name>
    <dbReference type="NCBI Taxonomy" id="264951"/>
    <lineage>
        <taxon>Eukaryota</taxon>
        <taxon>Fungi</taxon>
        <taxon>Dikarya</taxon>
        <taxon>Ascomycota</taxon>
        <taxon>Pezizomycotina</taxon>
        <taxon>Eurotiomycetes</taxon>
        <taxon>Eurotiomycetidae</taxon>
        <taxon>Eurotiales</taxon>
        <taxon>Thermoascaceae</taxon>
        <taxon>Paecilomyces</taxon>
    </lineage>
</organism>
<keyword evidence="5 6" id="KW-0653">Protein transport</keyword>
<dbReference type="GO" id="GO:0043162">
    <property type="term" value="P:ubiquitin-dependent protein catabolic process via the multivesicular body sorting pathway"/>
    <property type="evidence" value="ECO:0007669"/>
    <property type="project" value="UniProtKB-ARBA"/>
</dbReference>
<gene>
    <name evidence="9" type="ORF">C8Q69DRAFT_508976</name>
</gene>
<name>A0A443HPN9_BYSSP</name>
<dbReference type="SUPFAM" id="SSF140111">
    <property type="entry name" value="Endosomal sorting complex assembly domain"/>
    <property type="match status" value="1"/>
</dbReference>
<protein>
    <recommendedName>
        <fullName evidence="8">VPS37 C-terminal domain-containing protein</fullName>
    </recommendedName>
</protein>
<dbReference type="PROSITE" id="PS51314">
    <property type="entry name" value="VPS37_C"/>
    <property type="match status" value="1"/>
</dbReference>
<evidence type="ECO:0000256" key="4">
    <source>
        <dbReference type="ARBA" id="ARBA00022753"/>
    </source>
</evidence>
<feature type="compositionally biased region" description="Polar residues" evidence="7">
    <location>
        <begin position="29"/>
        <end position="44"/>
    </location>
</feature>
<dbReference type="GO" id="GO:0006623">
    <property type="term" value="P:protein targeting to vacuole"/>
    <property type="evidence" value="ECO:0007669"/>
    <property type="project" value="TreeGrafter"/>
</dbReference>
<dbReference type="GeneID" id="39602314"/>
<comment type="caution">
    <text evidence="9">The sequence shown here is derived from an EMBL/GenBank/DDBJ whole genome shotgun (WGS) entry which is preliminary data.</text>
</comment>
<evidence type="ECO:0000256" key="3">
    <source>
        <dbReference type="ARBA" id="ARBA00022448"/>
    </source>
</evidence>
<evidence type="ECO:0000256" key="2">
    <source>
        <dbReference type="ARBA" id="ARBA00007617"/>
    </source>
</evidence>
<dbReference type="AlphaFoldDB" id="A0A443HPN9"/>
<feature type="region of interest" description="Disordered" evidence="7">
    <location>
        <begin position="29"/>
        <end position="101"/>
    </location>
</feature>
<dbReference type="Pfam" id="PF07200">
    <property type="entry name" value="Mod_r"/>
    <property type="match status" value="1"/>
</dbReference>
<evidence type="ECO:0000256" key="1">
    <source>
        <dbReference type="ARBA" id="ARBA00004177"/>
    </source>
</evidence>
<dbReference type="STRING" id="264951.A0A443HPN9"/>
<evidence type="ECO:0000259" key="8">
    <source>
        <dbReference type="PROSITE" id="PS51314"/>
    </source>
</evidence>
<feature type="domain" description="VPS37 C-terminal" evidence="8">
    <location>
        <begin position="210"/>
        <end position="301"/>
    </location>
</feature>
<evidence type="ECO:0000313" key="10">
    <source>
        <dbReference type="Proteomes" id="UP000283841"/>
    </source>
</evidence>
<sequence>MSHDDQLLHVFNESVQKFLLPLIMSQSPHTYSPQPFVYSNTGTVRSPAIDPDTPPPPPPKPSSHEASRRGTPQTGPPLPRPPQSVSHAGAQGQTNSEGQPTAAYVPSTIEDVYDPNTEASQPQPPSIEECWLPDIVKDKSNADLQTILSNPNLISALSTQHPSYAASQKPLYSLLESNKALANHLLELESHIANLRASTESLLLTHQSLEVSWRKKQAEMDAALAPWSPKALYQRLAAAVAEQEAVCQAVEESFLEGDHHGRASEKEVVDWVRRVRAEAAKLEARREARARWDEGRVGGWR</sequence>
<evidence type="ECO:0000256" key="6">
    <source>
        <dbReference type="PROSITE-ProRule" id="PRU00646"/>
    </source>
</evidence>
<evidence type="ECO:0000256" key="5">
    <source>
        <dbReference type="ARBA" id="ARBA00022927"/>
    </source>
</evidence>
<evidence type="ECO:0000313" key="9">
    <source>
        <dbReference type="EMBL" id="RWQ93754.1"/>
    </source>
</evidence>
<evidence type="ECO:0000256" key="7">
    <source>
        <dbReference type="SAM" id="MobiDB-lite"/>
    </source>
</evidence>
<dbReference type="EMBL" id="RCNU01000009">
    <property type="protein sequence ID" value="RWQ93754.1"/>
    <property type="molecule type" value="Genomic_DNA"/>
</dbReference>
<dbReference type="PANTHER" id="PTHR13678">
    <property type="entry name" value="VACUOLAR PROTEIN SORTING-ASSOCIATED PROTEIN 37"/>
    <property type="match status" value="1"/>
</dbReference>
<comment type="similarity">
    <text evidence="2">Belongs to the VPS37 family.</text>
</comment>